<dbReference type="GO" id="GO:0003824">
    <property type="term" value="F:catalytic activity"/>
    <property type="evidence" value="ECO:0007669"/>
    <property type="project" value="InterPro"/>
</dbReference>
<dbReference type="Proteomes" id="UP001209229">
    <property type="component" value="Unassembled WGS sequence"/>
</dbReference>
<dbReference type="RefSeq" id="WP_301190338.1">
    <property type="nucleotide sequence ID" value="NZ_JAPDPJ010000018.1"/>
</dbReference>
<dbReference type="Gene3D" id="3.20.20.70">
    <property type="entry name" value="Aldolase class I"/>
    <property type="match status" value="1"/>
</dbReference>
<dbReference type="SFLD" id="SFLDG01067">
    <property type="entry name" value="SPASM/twitch_domain_containing"/>
    <property type="match status" value="1"/>
</dbReference>
<evidence type="ECO:0000256" key="3">
    <source>
        <dbReference type="ARBA" id="ARBA00022723"/>
    </source>
</evidence>
<accession>A0AAE3M4K2</accession>
<dbReference type="Pfam" id="PF04055">
    <property type="entry name" value="Radical_SAM"/>
    <property type="match status" value="1"/>
</dbReference>
<dbReference type="PANTHER" id="PTHR11228">
    <property type="entry name" value="RADICAL SAM DOMAIN PROTEIN"/>
    <property type="match status" value="1"/>
</dbReference>
<comment type="cofactor">
    <cofactor evidence="1">
        <name>[4Fe-4S] cluster</name>
        <dbReference type="ChEBI" id="CHEBI:49883"/>
    </cofactor>
</comment>
<dbReference type="SUPFAM" id="SSF102114">
    <property type="entry name" value="Radical SAM enzymes"/>
    <property type="match status" value="1"/>
</dbReference>
<keyword evidence="5" id="KW-0411">Iron-sulfur</keyword>
<evidence type="ECO:0000256" key="1">
    <source>
        <dbReference type="ARBA" id="ARBA00001966"/>
    </source>
</evidence>
<dbReference type="PROSITE" id="PS51918">
    <property type="entry name" value="RADICAL_SAM"/>
    <property type="match status" value="1"/>
</dbReference>
<organism evidence="7 8">
    <name type="scientific">Plebeiibacterium sediminum</name>
    <dbReference type="NCBI Taxonomy" id="2992112"/>
    <lineage>
        <taxon>Bacteria</taxon>
        <taxon>Pseudomonadati</taxon>
        <taxon>Bacteroidota</taxon>
        <taxon>Bacteroidia</taxon>
        <taxon>Marinilabiliales</taxon>
        <taxon>Marinilabiliaceae</taxon>
        <taxon>Plebeiibacterium</taxon>
    </lineage>
</organism>
<name>A0AAE3M4K2_9BACT</name>
<dbReference type="GO" id="GO:0046872">
    <property type="term" value="F:metal ion binding"/>
    <property type="evidence" value="ECO:0007669"/>
    <property type="project" value="UniProtKB-KW"/>
</dbReference>
<dbReference type="InterPro" id="IPR013785">
    <property type="entry name" value="Aldolase_TIM"/>
</dbReference>
<protein>
    <submittedName>
        <fullName evidence="7">Radical SAM protein</fullName>
    </submittedName>
</protein>
<keyword evidence="3" id="KW-0479">Metal-binding</keyword>
<sequence length="334" mass="38829">MKFYTLLNISRKIKSQPLKLIGIYLLNILGKRHLSIRIDPSFNCNLFCRMCYFSSPSYRNANKGLIPESEFKDIARILFPYAFQVYVGCGAEPTTHRGFIKLVELAQHYKVPNIGIVTNGQLLSHDQIEKLVISEVDEITISCHGVYKENYEYFMKNSSYQRFIDLLDKINTIKNQHQLSKPEIRINYTVNTKNLTELTDFFKVFKDYNISTLQIRPVLNIGGSYSEAITDHQISEYNNIIDQIKSECSIYGVRLLANRTDIKYEKKNTNKKVAEAAYCYIGPNTAKKLNLEWGNINFKDFTKKIQWRRKTLKLIFKDKETSINKAAGNYDVFE</sequence>
<gene>
    <name evidence="7" type="ORF">OM075_09865</name>
</gene>
<dbReference type="PANTHER" id="PTHR11228:SF7">
    <property type="entry name" value="PQQA PEPTIDE CYCLASE"/>
    <property type="match status" value="1"/>
</dbReference>
<evidence type="ECO:0000256" key="2">
    <source>
        <dbReference type="ARBA" id="ARBA00022691"/>
    </source>
</evidence>
<dbReference type="CDD" id="cd01335">
    <property type="entry name" value="Radical_SAM"/>
    <property type="match status" value="1"/>
</dbReference>
<comment type="caution">
    <text evidence="7">The sequence shown here is derived from an EMBL/GenBank/DDBJ whole genome shotgun (WGS) entry which is preliminary data.</text>
</comment>
<evidence type="ECO:0000256" key="5">
    <source>
        <dbReference type="ARBA" id="ARBA00023014"/>
    </source>
</evidence>
<dbReference type="SFLD" id="SFLDS00029">
    <property type="entry name" value="Radical_SAM"/>
    <property type="match status" value="1"/>
</dbReference>
<keyword evidence="2" id="KW-0949">S-adenosyl-L-methionine</keyword>
<dbReference type="InterPro" id="IPR058240">
    <property type="entry name" value="rSAM_sf"/>
</dbReference>
<dbReference type="AlphaFoldDB" id="A0AAE3M4K2"/>
<proteinExistence type="predicted"/>
<evidence type="ECO:0000259" key="6">
    <source>
        <dbReference type="PROSITE" id="PS51918"/>
    </source>
</evidence>
<keyword evidence="4" id="KW-0408">Iron</keyword>
<evidence type="ECO:0000313" key="8">
    <source>
        <dbReference type="Proteomes" id="UP001209229"/>
    </source>
</evidence>
<reference evidence="7" key="1">
    <citation type="submission" date="2022-10" db="EMBL/GenBank/DDBJ databases">
        <authorList>
            <person name="Yu W.X."/>
        </authorList>
    </citation>
    <scope>NUCLEOTIDE SEQUENCE</scope>
    <source>
        <strain evidence="7">AAT</strain>
    </source>
</reference>
<dbReference type="InterPro" id="IPR050377">
    <property type="entry name" value="Radical_SAM_PqqE_MftC-like"/>
</dbReference>
<feature type="domain" description="Radical SAM core" evidence="6">
    <location>
        <begin position="28"/>
        <end position="251"/>
    </location>
</feature>
<dbReference type="GO" id="GO:0051536">
    <property type="term" value="F:iron-sulfur cluster binding"/>
    <property type="evidence" value="ECO:0007669"/>
    <property type="project" value="UniProtKB-KW"/>
</dbReference>
<dbReference type="EMBL" id="JAPDPJ010000018">
    <property type="protein sequence ID" value="MCW3786774.1"/>
    <property type="molecule type" value="Genomic_DNA"/>
</dbReference>
<evidence type="ECO:0000313" key="7">
    <source>
        <dbReference type="EMBL" id="MCW3786774.1"/>
    </source>
</evidence>
<dbReference type="InterPro" id="IPR007197">
    <property type="entry name" value="rSAM"/>
</dbReference>
<keyword evidence="8" id="KW-1185">Reference proteome</keyword>
<evidence type="ECO:0000256" key="4">
    <source>
        <dbReference type="ARBA" id="ARBA00023004"/>
    </source>
</evidence>